<accession>A0ABY6F508</accession>
<evidence type="ECO:0000313" key="3">
    <source>
        <dbReference type="Proteomes" id="UP001063782"/>
    </source>
</evidence>
<feature type="domain" description="Gamma-glutamylcyclotransferase AIG2-like" evidence="1">
    <location>
        <begin position="7"/>
        <end position="112"/>
    </location>
</feature>
<dbReference type="InterPro" id="IPR013024">
    <property type="entry name" value="GGCT-like"/>
</dbReference>
<evidence type="ECO:0000259" key="1">
    <source>
        <dbReference type="Pfam" id="PF06094"/>
    </source>
</evidence>
<dbReference type="SUPFAM" id="SSF110857">
    <property type="entry name" value="Gamma-glutamyl cyclotransferase-like"/>
    <property type="match status" value="1"/>
</dbReference>
<dbReference type="RefSeq" id="WP_263076638.1">
    <property type="nucleotide sequence ID" value="NZ_CP089977.1"/>
</dbReference>
<dbReference type="CDD" id="cd06661">
    <property type="entry name" value="GGCT_like"/>
    <property type="match status" value="1"/>
</dbReference>
<sequence>MSDIHHLFVYGTLAPNRSNSHWLTNIGGQFTAGRIRGTLIPMGWGATQGYPAVILDDAGAWIEGFLFSSPHLSEHWQALDDFEGDGYTRQLVTVECDDGGCMTAWVYALSVNDDDKMALLEQYRQS</sequence>
<protein>
    <submittedName>
        <fullName evidence="2">Gamma-glutamylcyclotransferase</fullName>
    </submittedName>
</protein>
<dbReference type="Gene3D" id="3.10.490.10">
    <property type="entry name" value="Gamma-glutamyl cyclotransferase-like"/>
    <property type="match status" value="1"/>
</dbReference>
<name>A0ABY6F508_9GAMM</name>
<organism evidence="2 3">
    <name type="scientific">Moraxella nasicaprae</name>
    <dbReference type="NCBI Taxonomy" id="2904122"/>
    <lineage>
        <taxon>Bacteria</taxon>
        <taxon>Pseudomonadati</taxon>
        <taxon>Pseudomonadota</taxon>
        <taxon>Gammaproteobacteria</taxon>
        <taxon>Moraxellales</taxon>
        <taxon>Moraxellaceae</taxon>
        <taxon>Moraxella</taxon>
    </lineage>
</organism>
<evidence type="ECO:0000313" key="2">
    <source>
        <dbReference type="EMBL" id="UXZ05138.1"/>
    </source>
</evidence>
<reference evidence="2" key="1">
    <citation type="submission" date="2021-12" db="EMBL/GenBank/DDBJ databases">
        <title>taxonomy of Moraxella sp. ZY201224.</title>
        <authorList>
            <person name="Li F."/>
        </authorList>
    </citation>
    <scope>NUCLEOTIDE SEQUENCE</scope>
    <source>
        <strain evidence="2">ZY201224</strain>
    </source>
</reference>
<dbReference type="Proteomes" id="UP001063782">
    <property type="component" value="Chromosome"/>
</dbReference>
<keyword evidence="3" id="KW-1185">Reference proteome</keyword>
<dbReference type="Pfam" id="PF06094">
    <property type="entry name" value="GGACT"/>
    <property type="match status" value="1"/>
</dbReference>
<gene>
    <name evidence="2" type="ORF">LU297_01400</name>
</gene>
<dbReference type="EMBL" id="CP089977">
    <property type="protein sequence ID" value="UXZ05138.1"/>
    <property type="molecule type" value="Genomic_DNA"/>
</dbReference>
<dbReference type="InterPro" id="IPR036568">
    <property type="entry name" value="GGCT-like_sf"/>
</dbReference>
<dbReference type="InterPro" id="IPR009288">
    <property type="entry name" value="AIG2-like_dom"/>
</dbReference>
<proteinExistence type="predicted"/>